<keyword evidence="1" id="KW-1133">Transmembrane helix</keyword>
<feature type="transmembrane region" description="Helical" evidence="1">
    <location>
        <begin position="37"/>
        <end position="62"/>
    </location>
</feature>
<accession>A0A1G8KDM2</accession>
<dbReference type="Proteomes" id="UP000198853">
    <property type="component" value="Unassembled WGS sequence"/>
</dbReference>
<keyword evidence="1" id="KW-0472">Membrane</keyword>
<name>A0A1G8KDM2_9BACI</name>
<reference evidence="2 3" key="1">
    <citation type="submission" date="2016-10" db="EMBL/GenBank/DDBJ databases">
        <authorList>
            <person name="de Groot N.N."/>
        </authorList>
    </citation>
    <scope>NUCLEOTIDE SEQUENCE [LARGE SCALE GENOMIC DNA]</scope>
    <source>
        <strain evidence="2 3">DSM 21771</strain>
    </source>
</reference>
<evidence type="ECO:0000313" key="2">
    <source>
        <dbReference type="EMBL" id="SDI41524.1"/>
    </source>
</evidence>
<feature type="transmembrane region" description="Helical" evidence="1">
    <location>
        <begin position="6"/>
        <end position="25"/>
    </location>
</feature>
<keyword evidence="3" id="KW-1185">Reference proteome</keyword>
<protein>
    <submittedName>
        <fullName evidence="2">Uncharacterized protein</fullName>
    </submittedName>
</protein>
<evidence type="ECO:0000256" key="1">
    <source>
        <dbReference type="SAM" id="Phobius"/>
    </source>
</evidence>
<organism evidence="2 3">
    <name type="scientific">Natribacillus halophilus</name>
    <dbReference type="NCBI Taxonomy" id="549003"/>
    <lineage>
        <taxon>Bacteria</taxon>
        <taxon>Bacillati</taxon>
        <taxon>Bacillota</taxon>
        <taxon>Bacilli</taxon>
        <taxon>Bacillales</taxon>
        <taxon>Bacillaceae</taxon>
        <taxon>Natribacillus</taxon>
    </lineage>
</organism>
<dbReference type="OrthoDB" id="2448863at2"/>
<proteinExistence type="predicted"/>
<feature type="transmembrane region" description="Helical" evidence="1">
    <location>
        <begin position="68"/>
        <end position="88"/>
    </location>
</feature>
<gene>
    <name evidence="2" type="ORF">SAMN04488123_10245</name>
</gene>
<dbReference type="RefSeq" id="WP_143018853.1">
    <property type="nucleotide sequence ID" value="NZ_FNEN01000002.1"/>
</dbReference>
<dbReference type="AlphaFoldDB" id="A0A1G8KDM2"/>
<evidence type="ECO:0000313" key="3">
    <source>
        <dbReference type="Proteomes" id="UP000198853"/>
    </source>
</evidence>
<keyword evidence="1" id="KW-0812">Transmembrane</keyword>
<sequence length="133" mass="14407">MVSPFFYILIFNALIIGAIFVVAKIGKSPVSIQQAIASYGSMMVIPLAMLILSLVLAMLNVFSMTLSFLLLAFAAFNVAILYTVHLFLKDSKGGLGTFYGALIVLVLIAVIFYVFGESIATSSLNHLDPMDMM</sequence>
<feature type="transmembrane region" description="Helical" evidence="1">
    <location>
        <begin position="95"/>
        <end position="115"/>
    </location>
</feature>
<dbReference type="EMBL" id="FNEN01000002">
    <property type="protein sequence ID" value="SDI41524.1"/>
    <property type="molecule type" value="Genomic_DNA"/>
</dbReference>